<dbReference type="SUPFAM" id="SSF57667">
    <property type="entry name" value="beta-beta-alpha zinc fingers"/>
    <property type="match status" value="3"/>
</dbReference>
<dbReference type="InterPro" id="IPR032354">
    <property type="entry name" value="FOXP-CC"/>
</dbReference>
<evidence type="ECO:0000256" key="5">
    <source>
        <dbReference type="ARBA" id="ARBA00022833"/>
    </source>
</evidence>
<dbReference type="RefSeq" id="XP_014564871.1">
    <property type="nucleotide sequence ID" value="XM_014709385.1"/>
</dbReference>
<feature type="domain" description="C2H2-type" evidence="9">
    <location>
        <begin position="178"/>
        <end position="208"/>
    </location>
</feature>
<dbReference type="PROSITE" id="PS50157">
    <property type="entry name" value="ZINC_FINGER_C2H2_2"/>
    <property type="match status" value="3"/>
</dbReference>
<dbReference type="OMA" id="WARSAIC"/>
<name>G7DUK2_MIXOS</name>
<dbReference type="GO" id="GO:0000978">
    <property type="term" value="F:RNA polymerase II cis-regulatory region sequence-specific DNA binding"/>
    <property type="evidence" value="ECO:0007669"/>
    <property type="project" value="TreeGrafter"/>
</dbReference>
<dbReference type="GO" id="GO:0005634">
    <property type="term" value="C:nucleus"/>
    <property type="evidence" value="ECO:0007669"/>
    <property type="project" value="UniProtKB-SubCell"/>
</dbReference>
<dbReference type="PANTHER" id="PTHR45718">
    <property type="entry name" value="TRANSCRIPTIONAL ACTIVATOR CUBITUS INTERRUPTUS"/>
    <property type="match status" value="1"/>
</dbReference>
<proteinExistence type="predicted"/>
<dbReference type="InterPro" id="IPR036236">
    <property type="entry name" value="Znf_C2H2_sf"/>
</dbReference>
<protein>
    <recommendedName>
        <fullName evidence="9">C2H2-type domain-containing protein</fullName>
    </recommendedName>
</protein>
<keyword evidence="5" id="KW-0862">Zinc</keyword>
<dbReference type="eggNOG" id="KOG1721">
    <property type="taxonomic scope" value="Eukaryota"/>
</dbReference>
<evidence type="ECO:0000256" key="4">
    <source>
        <dbReference type="ARBA" id="ARBA00022771"/>
    </source>
</evidence>
<evidence type="ECO:0000313" key="11">
    <source>
        <dbReference type="Proteomes" id="UP000009131"/>
    </source>
</evidence>
<sequence>MLVQARSEEANFEEGCPDCRLATAQGGCCPSTGCCEPQETCDAAWFAQGSSKLDAVHPLGTGPSDQAMPPSWSGIDWGHEETLKEILDCCCCAAAADHPTPSTSNLAHPREGLQEPLPGLTRLSPITHGRSSLASTSPPESDARPASQDSLYRWLCHEEPCEVPHSHTAVCHPPHLPFVCEWSHCHAAFTHKKELVAHVNEAHLSHMQDASTPEAIAWPTPSSPDKTFVPLQTTQWPTQILPTSKQENVIDTRRDPTPLAQHVLPTDALRCQWDDCYMLPAPLAFPASDAGMPVPGSLTRQETIKTSSTATPPASILMQHVLHDHIEQGLPFSVAGHHTLANGTATHAAQVPEQRGSPVNDLSKFKLDFVPSTPSLDSDTRSIFGSTPASFTSGSSFQTPLTTPTSSQGGPKRRRNPPVTEETMLRRHLHVKPCSHRGKSLPHCAQHHALVDIADQKDGEMGEEHLCKWPGCSAKFSTTAKLMAHLGEEHVGCGKSTYSCQWEGCTRAKEGKPFAQRQKIMRHLQAHVKDRPFKCDICSGSYSEATALAQHRKIHFKHVQEQQEQSSPQARLQAVV</sequence>
<dbReference type="AlphaFoldDB" id="G7DUK2"/>
<evidence type="ECO:0000256" key="3">
    <source>
        <dbReference type="ARBA" id="ARBA00022737"/>
    </source>
</evidence>
<comment type="caution">
    <text evidence="10">The sequence shown here is derived from an EMBL/GenBank/DDBJ whole genome shotgun (WGS) entry which is preliminary data.</text>
</comment>
<dbReference type="STRING" id="764103.G7DUK2"/>
<evidence type="ECO:0000256" key="7">
    <source>
        <dbReference type="PROSITE-ProRule" id="PRU00042"/>
    </source>
</evidence>
<feature type="region of interest" description="Disordered" evidence="8">
    <location>
        <begin position="102"/>
        <end position="146"/>
    </location>
</feature>
<reference evidence="10 11" key="2">
    <citation type="journal article" date="2012" name="Open Biol.">
        <title>Characteristics of nucleosomes and linker DNA regions on the genome of the basidiomycete Mixia osmundae revealed by mono- and dinucleosome mapping.</title>
        <authorList>
            <person name="Nishida H."/>
            <person name="Kondo S."/>
            <person name="Matsumoto T."/>
            <person name="Suzuki Y."/>
            <person name="Yoshikawa H."/>
            <person name="Taylor T.D."/>
            <person name="Sugiyama J."/>
        </authorList>
    </citation>
    <scope>NUCLEOTIDE SEQUENCE [LARGE SCALE GENOMIC DNA]</scope>
    <source>
        <strain evidence="11">CBS 9802 / IAM 14324 / JCM 22182 / KY 12970</strain>
    </source>
</reference>
<keyword evidence="6" id="KW-0539">Nucleus</keyword>
<organism evidence="10 11">
    <name type="scientific">Mixia osmundae (strain CBS 9802 / IAM 14324 / JCM 22182 / KY 12970)</name>
    <dbReference type="NCBI Taxonomy" id="764103"/>
    <lineage>
        <taxon>Eukaryota</taxon>
        <taxon>Fungi</taxon>
        <taxon>Dikarya</taxon>
        <taxon>Basidiomycota</taxon>
        <taxon>Pucciniomycotina</taxon>
        <taxon>Mixiomycetes</taxon>
        <taxon>Mixiales</taxon>
        <taxon>Mixiaceae</taxon>
        <taxon>Mixia</taxon>
    </lineage>
</organism>
<feature type="compositionally biased region" description="Polar residues" evidence="8">
    <location>
        <begin position="129"/>
        <end position="139"/>
    </location>
</feature>
<dbReference type="Pfam" id="PF16159">
    <property type="entry name" value="FOXP-CC"/>
    <property type="match status" value="1"/>
</dbReference>
<reference evidence="10 11" key="1">
    <citation type="journal article" date="2011" name="J. Gen. Appl. Microbiol.">
        <title>Draft genome sequencing of the enigmatic basidiomycete Mixia osmundae.</title>
        <authorList>
            <person name="Nishida H."/>
            <person name="Nagatsuka Y."/>
            <person name="Sugiyama J."/>
        </authorList>
    </citation>
    <scope>NUCLEOTIDE SEQUENCE [LARGE SCALE GENOMIC DNA]</scope>
    <source>
        <strain evidence="11">CBS 9802 / IAM 14324 / JCM 22182 / KY 12970</strain>
    </source>
</reference>
<dbReference type="InterPro" id="IPR043359">
    <property type="entry name" value="GLI-like"/>
</dbReference>
<evidence type="ECO:0000256" key="8">
    <source>
        <dbReference type="SAM" id="MobiDB-lite"/>
    </source>
</evidence>
<feature type="compositionally biased region" description="Polar residues" evidence="8">
    <location>
        <begin position="376"/>
        <end position="409"/>
    </location>
</feature>
<dbReference type="PROSITE" id="PS00028">
    <property type="entry name" value="ZINC_FINGER_C2H2_1"/>
    <property type="match status" value="3"/>
</dbReference>
<evidence type="ECO:0000259" key="9">
    <source>
        <dbReference type="PROSITE" id="PS50157"/>
    </source>
</evidence>
<evidence type="ECO:0000256" key="2">
    <source>
        <dbReference type="ARBA" id="ARBA00022723"/>
    </source>
</evidence>
<keyword evidence="11" id="KW-1185">Reference proteome</keyword>
<dbReference type="Gene3D" id="3.30.160.60">
    <property type="entry name" value="Classic Zinc Finger"/>
    <property type="match status" value="3"/>
</dbReference>
<keyword evidence="2" id="KW-0479">Metal-binding</keyword>
<accession>G7DUK2</accession>
<feature type="domain" description="C2H2-type" evidence="9">
    <location>
        <begin position="533"/>
        <end position="563"/>
    </location>
</feature>
<dbReference type="Proteomes" id="UP000009131">
    <property type="component" value="Unassembled WGS sequence"/>
</dbReference>
<gene>
    <name evidence="10" type="primary">Mo00911</name>
    <name evidence="10" type="ORF">E5Q_00911</name>
</gene>
<evidence type="ECO:0000256" key="1">
    <source>
        <dbReference type="ARBA" id="ARBA00004123"/>
    </source>
</evidence>
<dbReference type="GO" id="GO:0000981">
    <property type="term" value="F:DNA-binding transcription factor activity, RNA polymerase II-specific"/>
    <property type="evidence" value="ECO:0007669"/>
    <property type="project" value="TreeGrafter"/>
</dbReference>
<dbReference type="HOGENOM" id="CLU_473323_0_0_1"/>
<keyword evidence="4 7" id="KW-0863">Zinc-finger</keyword>
<dbReference type="InterPro" id="IPR013087">
    <property type="entry name" value="Znf_C2H2_type"/>
</dbReference>
<dbReference type="PANTHER" id="PTHR45718:SF4">
    <property type="entry name" value="TRANSCRIPTIONAL ACTIVATOR CUBITUS INTERRUPTUS"/>
    <property type="match status" value="1"/>
</dbReference>
<keyword evidence="3" id="KW-0677">Repeat</keyword>
<dbReference type="OrthoDB" id="3437960at2759"/>
<dbReference type="GO" id="GO:0008270">
    <property type="term" value="F:zinc ion binding"/>
    <property type="evidence" value="ECO:0007669"/>
    <property type="project" value="UniProtKB-KW"/>
</dbReference>
<dbReference type="EMBL" id="BABT02000029">
    <property type="protein sequence ID" value="GAA94262.1"/>
    <property type="molecule type" value="Genomic_DNA"/>
</dbReference>
<evidence type="ECO:0000256" key="6">
    <source>
        <dbReference type="ARBA" id="ARBA00023242"/>
    </source>
</evidence>
<comment type="subcellular location">
    <subcellularLocation>
        <location evidence="1">Nucleus</location>
    </subcellularLocation>
</comment>
<dbReference type="SMART" id="SM00355">
    <property type="entry name" value="ZnF_C2H2"/>
    <property type="match status" value="4"/>
</dbReference>
<evidence type="ECO:0000313" key="10">
    <source>
        <dbReference type="EMBL" id="GAA94262.1"/>
    </source>
</evidence>
<feature type="region of interest" description="Disordered" evidence="8">
    <location>
        <begin position="376"/>
        <end position="422"/>
    </location>
</feature>
<feature type="domain" description="C2H2-type" evidence="9">
    <location>
        <begin position="498"/>
        <end position="532"/>
    </location>
</feature>
<dbReference type="InParanoid" id="G7DUK2"/>